<dbReference type="InterPro" id="IPR000160">
    <property type="entry name" value="GGDEF_dom"/>
</dbReference>
<sequence length="714" mass="82389">MNPITVLESSNMPFSNSRPLVPSFTFKLDFHGQIQEADLDGKWAGKDISSIIYVKDQEMFMLVWNNCQKGLDDIQWEFRLLINEMTLWVRGIIRRVNSYNPYFELTCYDITFEKTKEILLKGQQEVLKSITSAPNITKSLSEIAELVERLYPHAYCSIHLVDKMNNQLKLGASPRLPLSLNKIAGRLYNKTYSSIIQIKKLLIIEDINKLFKIDSQGLKSCWVFPIFSNTNQMLGVISLYFLKVSFPSKQDEELIKDCAHIASLAIERYVKEKELRQMAYYDQLTSLPNRSYLVSLINQEISEQLSDRLFTVLFIDCDRFKILNDTFGYQNGDRILQDIARELRDILGQDELLSRIGGDEFVVFFNQQIGNPKLSEKISSITEVFKRPWKVNGQEFYLTASFGLAGYPHDGYDGEVLIKNAELACREAKREGRNYIRYYCEDLSNPRPNQLSLENDLYYALERKEMQLFYQPQVNVRTGKIIGAEALLRWKHPKYGYLSPADFIPLMEETGLIIPIGEWLIREACNQLYAWSSKGLEELSISVNISPVQFKSDILVGTVNEAIASSKINPSQFKIEITENMLVHSIEETTRILDQLKHIGIGVSIDDFGKGYSSLNYLKKFPIQTIKIDRAFVKEIEQDHYDQVIVKAIIQMGKSLNINLIAEGTETKQQIEYLRNSGCETVQGFYFSKPVPPKVFEELYDTWNELASKWLYKN</sequence>
<dbReference type="Gene3D" id="3.30.450.40">
    <property type="match status" value="1"/>
</dbReference>
<dbReference type="Pfam" id="PF01590">
    <property type="entry name" value="GAF"/>
    <property type="match status" value="1"/>
</dbReference>
<evidence type="ECO:0000259" key="2">
    <source>
        <dbReference type="PROSITE" id="PS50887"/>
    </source>
</evidence>
<name>A0ABU5J3Z3_9BACI</name>
<dbReference type="InterPro" id="IPR029787">
    <property type="entry name" value="Nucleotide_cyclase"/>
</dbReference>
<comment type="caution">
    <text evidence="3">The sequence shown here is derived from an EMBL/GenBank/DDBJ whole genome shotgun (WGS) entry which is preliminary data.</text>
</comment>
<dbReference type="NCBIfam" id="TIGR00254">
    <property type="entry name" value="GGDEF"/>
    <property type="match status" value="1"/>
</dbReference>
<dbReference type="Proteomes" id="UP001290455">
    <property type="component" value="Unassembled WGS sequence"/>
</dbReference>
<dbReference type="Pfam" id="PF00990">
    <property type="entry name" value="GGDEF"/>
    <property type="match status" value="1"/>
</dbReference>
<dbReference type="InterPro" id="IPR052155">
    <property type="entry name" value="Biofilm_reg_signaling"/>
</dbReference>
<organism evidence="3 4">
    <name type="scientific">Robertmurraya mangrovi</name>
    <dbReference type="NCBI Taxonomy" id="3098077"/>
    <lineage>
        <taxon>Bacteria</taxon>
        <taxon>Bacillati</taxon>
        <taxon>Bacillota</taxon>
        <taxon>Bacilli</taxon>
        <taxon>Bacillales</taxon>
        <taxon>Bacillaceae</taxon>
        <taxon>Robertmurraya</taxon>
    </lineage>
</organism>
<dbReference type="Gene3D" id="3.20.20.450">
    <property type="entry name" value="EAL domain"/>
    <property type="match status" value="1"/>
</dbReference>
<proteinExistence type="predicted"/>
<dbReference type="SMART" id="SM00065">
    <property type="entry name" value="GAF"/>
    <property type="match status" value="1"/>
</dbReference>
<dbReference type="InterPro" id="IPR035919">
    <property type="entry name" value="EAL_sf"/>
</dbReference>
<dbReference type="InterPro" id="IPR003018">
    <property type="entry name" value="GAF"/>
</dbReference>
<dbReference type="PROSITE" id="PS50883">
    <property type="entry name" value="EAL"/>
    <property type="match status" value="1"/>
</dbReference>
<dbReference type="InterPro" id="IPR029016">
    <property type="entry name" value="GAF-like_dom_sf"/>
</dbReference>
<reference evidence="3 4" key="1">
    <citation type="submission" date="2023-11" db="EMBL/GenBank/DDBJ databases">
        <title>Bacillus jintuensis, isolated from a mudflat on the Beibu Gulf coast.</title>
        <authorList>
            <person name="Li M."/>
        </authorList>
    </citation>
    <scope>NUCLEOTIDE SEQUENCE [LARGE SCALE GENOMIC DNA]</scope>
    <source>
        <strain evidence="3 4">31A1R</strain>
    </source>
</reference>
<dbReference type="RefSeq" id="WP_322448408.1">
    <property type="nucleotide sequence ID" value="NZ_JAXOFX010000020.1"/>
</dbReference>
<feature type="domain" description="GGDEF" evidence="2">
    <location>
        <begin position="308"/>
        <end position="441"/>
    </location>
</feature>
<dbReference type="PANTHER" id="PTHR44757:SF2">
    <property type="entry name" value="BIOFILM ARCHITECTURE MAINTENANCE PROTEIN MBAA"/>
    <property type="match status" value="1"/>
</dbReference>
<dbReference type="SUPFAM" id="SSF141868">
    <property type="entry name" value="EAL domain-like"/>
    <property type="match status" value="1"/>
</dbReference>
<dbReference type="PANTHER" id="PTHR44757">
    <property type="entry name" value="DIGUANYLATE CYCLASE DGCP"/>
    <property type="match status" value="1"/>
</dbReference>
<dbReference type="CDD" id="cd01949">
    <property type="entry name" value="GGDEF"/>
    <property type="match status" value="1"/>
</dbReference>
<accession>A0ABU5J3Z3</accession>
<dbReference type="SUPFAM" id="SSF55073">
    <property type="entry name" value="Nucleotide cyclase"/>
    <property type="match status" value="1"/>
</dbReference>
<dbReference type="SMART" id="SM00267">
    <property type="entry name" value="GGDEF"/>
    <property type="match status" value="1"/>
</dbReference>
<dbReference type="Pfam" id="PF00563">
    <property type="entry name" value="EAL"/>
    <property type="match status" value="1"/>
</dbReference>
<evidence type="ECO:0000259" key="1">
    <source>
        <dbReference type="PROSITE" id="PS50883"/>
    </source>
</evidence>
<keyword evidence="4" id="KW-1185">Reference proteome</keyword>
<dbReference type="SUPFAM" id="SSF55781">
    <property type="entry name" value="GAF domain-like"/>
    <property type="match status" value="1"/>
</dbReference>
<gene>
    <name evidence="3" type="ORF">SM124_20635</name>
</gene>
<dbReference type="InterPro" id="IPR043128">
    <property type="entry name" value="Rev_trsase/Diguanyl_cyclase"/>
</dbReference>
<dbReference type="CDD" id="cd01948">
    <property type="entry name" value="EAL"/>
    <property type="match status" value="1"/>
</dbReference>
<feature type="domain" description="EAL" evidence="1">
    <location>
        <begin position="450"/>
        <end position="704"/>
    </location>
</feature>
<dbReference type="PROSITE" id="PS50887">
    <property type="entry name" value="GGDEF"/>
    <property type="match status" value="1"/>
</dbReference>
<evidence type="ECO:0000313" key="4">
    <source>
        <dbReference type="Proteomes" id="UP001290455"/>
    </source>
</evidence>
<evidence type="ECO:0000313" key="3">
    <source>
        <dbReference type="EMBL" id="MDZ5474114.1"/>
    </source>
</evidence>
<dbReference type="EMBL" id="JAXOFX010000020">
    <property type="protein sequence ID" value="MDZ5474114.1"/>
    <property type="molecule type" value="Genomic_DNA"/>
</dbReference>
<protein>
    <submittedName>
        <fullName evidence="3">EAL domain-containing protein</fullName>
    </submittedName>
</protein>
<dbReference type="Gene3D" id="3.30.70.270">
    <property type="match status" value="1"/>
</dbReference>
<dbReference type="SMART" id="SM00052">
    <property type="entry name" value="EAL"/>
    <property type="match status" value="1"/>
</dbReference>
<dbReference type="InterPro" id="IPR001633">
    <property type="entry name" value="EAL_dom"/>
</dbReference>